<evidence type="ECO:0000313" key="2">
    <source>
        <dbReference type="EMBL" id="KAL0335880.1"/>
    </source>
</evidence>
<feature type="region of interest" description="Disordered" evidence="1">
    <location>
        <begin position="1"/>
        <end position="21"/>
    </location>
</feature>
<reference evidence="2" key="1">
    <citation type="submission" date="2020-06" db="EMBL/GenBank/DDBJ databases">
        <authorList>
            <person name="Li T."/>
            <person name="Hu X."/>
            <person name="Zhang T."/>
            <person name="Song X."/>
            <person name="Zhang H."/>
            <person name="Dai N."/>
            <person name="Sheng W."/>
            <person name="Hou X."/>
            <person name="Wei L."/>
        </authorList>
    </citation>
    <scope>NUCLEOTIDE SEQUENCE</scope>
    <source>
        <strain evidence="2">G02</strain>
        <tissue evidence="2">Leaf</tissue>
    </source>
</reference>
<proteinExistence type="predicted"/>
<dbReference type="AlphaFoldDB" id="A0AAW2MWF2"/>
<sequence>MRPTTRVATTGEPPRSRRKAAVGTRATAILALWTKEEGENREFFMEELAAATAAATATGSAVIKEEWG</sequence>
<dbReference type="EMBL" id="JACGWJ010000021">
    <property type="protein sequence ID" value="KAL0335880.1"/>
    <property type="molecule type" value="Genomic_DNA"/>
</dbReference>
<organism evidence="2">
    <name type="scientific">Sesamum radiatum</name>
    <name type="common">Black benniseed</name>
    <dbReference type="NCBI Taxonomy" id="300843"/>
    <lineage>
        <taxon>Eukaryota</taxon>
        <taxon>Viridiplantae</taxon>
        <taxon>Streptophyta</taxon>
        <taxon>Embryophyta</taxon>
        <taxon>Tracheophyta</taxon>
        <taxon>Spermatophyta</taxon>
        <taxon>Magnoliopsida</taxon>
        <taxon>eudicotyledons</taxon>
        <taxon>Gunneridae</taxon>
        <taxon>Pentapetalae</taxon>
        <taxon>asterids</taxon>
        <taxon>lamiids</taxon>
        <taxon>Lamiales</taxon>
        <taxon>Pedaliaceae</taxon>
        <taxon>Sesamum</taxon>
    </lineage>
</organism>
<name>A0AAW2MWF2_SESRA</name>
<comment type="caution">
    <text evidence="2">The sequence shown here is derived from an EMBL/GenBank/DDBJ whole genome shotgun (WGS) entry which is preliminary data.</text>
</comment>
<reference evidence="2" key="2">
    <citation type="journal article" date="2024" name="Plant">
        <title>Genomic evolution and insights into agronomic trait innovations of Sesamum species.</title>
        <authorList>
            <person name="Miao H."/>
            <person name="Wang L."/>
            <person name="Qu L."/>
            <person name="Liu H."/>
            <person name="Sun Y."/>
            <person name="Le M."/>
            <person name="Wang Q."/>
            <person name="Wei S."/>
            <person name="Zheng Y."/>
            <person name="Lin W."/>
            <person name="Duan Y."/>
            <person name="Cao H."/>
            <person name="Xiong S."/>
            <person name="Wang X."/>
            <person name="Wei L."/>
            <person name="Li C."/>
            <person name="Ma Q."/>
            <person name="Ju M."/>
            <person name="Zhao R."/>
            <person name="Li G."/>
            <person name="Mu C."/>
            <person name="Tian Q."/>
            <person name="Mei H."/>
            <person name="Zhang T."/>
            <person name="Gao T."/>
            <person name="Zhang H."/>
        </authorList>
    </citation>
    <scope>NUCLEOTIDE SEQUENCE</scope>
    <source>
        <strain evidence="2">G02</strain>
    </source>
</reference>
<protein>
    <submittedName>
        <fullName evidence="2">Uncharacterized protein</fullName>
    </submittedName>
</protein>
<gene>
    <name evidence="2" type="ORF">Sradi_4799900</name>
</gene>
<accession>A0AAW2MWF2</accession>
<evidence type="ECO:0000256" key="1">
    <source>
        <dbReference type="SAM" id="MobiDB-lite"/>
    </source>
</evidence>